<dbReference type="GO" id="GO:0000127">
    <property type="term" value="C:transcription factor TFIIIC complex"/>
    <property type="evidence" value="ECO:0007669"/>
    <property type="project" value="InterPro"/>
</dbReference>
<feature type="region of interest" description="Disordered" evidence="5">
    <location>
        <begin position="1"/>
        <end position="38"/>
    </location>
</feature>
<evidence type="ECO:0000313" key="9">
    <source>
        <dbReference type="Proteomes" id="UP000717696"/>
    </source>
</evidence>
<dbReference type="Pfam" id="PF17682">
    <property type="entry name" value="Tau95_N"/>
    <property type="match status" value="1"/>
</dbReference>
<evidence type="ECO:0000256" key="3">
    <source>
        <dbReference type="ARBA" id="ARBA00023163"/>
    </source>
</evidence>
<dbReference type="GO" id="GO:0001002">
    <property type="term" value="F:RNA polymerase III type 1 promoter sequence-specific DNA binding"/>
    <property type="evidence" value="ECO:0007669"/>
    <property type="project" value="TreeGrafter"/>
</dbReference>
<dbReference type="AlphaFoldDB" id="A0A9P9JCE1"/>
<dbReference type="GO" id="GO:0006384">
    <property type="term" value="P:transcription initiation at RNA polymerase III promoter"/>
    <property type="evidence" value="ECO:0007669"/>
    <property type="project" value="InterPro"/>
</dbReference>
<evidence type="ECO:0000259" key="6">
    <source>
        <dbReference type="Pfam" id="PF09734"/>
    </source>
</evidence>
<dbReference type="InterPro" id="IPR041499">
    <property type="entry name" value="Tfc1/Sfc1_N"/>
</dbReference>
<evidence type="ECO:0000256" key="1">
    <source>
        <dbReference type="ARBA" id="ARBA00004123"/>
    </source>
</evidence>
<evidence type="ECO:0000256" key="4">
    <source>
        <dbReference type="ARBA" id="ARBA00023242"/>
    </source>
</evidence>
<dbReference type="InterPro" id="IPR019136">
    <property type="entry name" value="TF_IIIC_su-5_HTH"/>
</dbReference>
<accession>A0A9P9JCE1</accession>
<keyword evidence="3" id="KW-0804">Transcription</keyword>
<dbReference type="InterPro" id="IPR040454">
    <property type="entry name" value="TF_IIIC_Tfc1/Sfc1"/>
</dbReference>
<sequence>MDLSSDEDFSRGSSPEDLQHESDEETIAGPAPPDAAPKYTVPNRVLGAVEIPAVVQNVDRAVQAFGRGPSLQHVMDAAKNSIPFYLSPEDPFCKPIMSHNARSHNVVLKVTVPKRTGRKRKRGTNAPWEGDVELPDAETQPITDDGVHSRSRLDDPKILRRKLEDNADSYQVEAVGVIKHTHRFRGLADFFWDMNKSSLAQRYVDQVLPGDVEMIKQFKFLPGVDEGPNVDILPPPIFTHMSLPFNYQYSQNPYVRATEDGGTFNTTAVKQVGYFIGAEDPAPTEPQIPPDMTDPRMVEIIAELEDAFEERPVWTRRSLLNHLGGKLKNWNELKKYLNYTAYQFKGGPWRDGVVPYGIDPRTDPNYRIYQTLMFKLPKQKRPQRDQTWKSLRKAQMGPLKEFLEELSESHVFDGDTYHTDGKVWQVCDITDPLLKELLDNAAVRPTWDPSSGWFHGGLWAKVKAIMKTKLVAIQFDRRLTREDFAMTLQAGDQTPVRSTSATLHLPLPNLRLTDEELTLLRGRQPSRKNKHKGYSVRVRDPNAGAKRAVDAPSAPDSQNEEARLLEIDDDIDSGQDDSGSDDDEEDESGDEDDAEHGAVQDEDIGQNEDATRSEEGADMATQSALI</sequence>
<dbReference type="InterPro" id="IPR042536">
    <property type="entry name" value="TFIIIC_tauA_Sfc1"/>
</dbReference>
<feature type="domain" description="Transcription factor IIIC subunit Tfc1/Sfc1 triple barrel" evidence="7">
    <location>
        <begin position="48"/>
        <end position="190"/>
    </location>
</feature>
<comment type="caution">
    <text evidence="8">The sequence shown here is derived from an EMBL/GenBank/DDBJ whole genome shotgun (WGS) entry which is preliminary data.</text>
</comment>
<feature type="domain" description="Transcription factor IIIC subunit 5 HTH" evidence="6">
    <location>
        <begin position="232"/>
        <end position="375"/>
    </location>
</feature>
<comment type="subcellular location">
    <subcellularLocation>
        <location evidence="1">Nucleus</location>
    </subcellularLocation>
</comment>
<keyword evidence="9" id="KW-1185">Reference proteome</keyword>
<evidence type="ECO:0000313" key="8">
    <source>
        <dbReference type="EMBL" id="KAH7151993.1"/>
    </source>
</evidence>
<feature type="region of interest" description="Disordered" evidence="5">
    <location>
        <begin position="519"/>
        <end position="626"/>
    </location>
</feature>
<feature type="region of interest" description="Disordered" evidence="5">
    <location>
        <begin position="113"/>
        <end position="151"/>
    </location>
</feature>
<name>A0A9P9JCE1_9HYPO</name>
<keyword evidence="2" id="KW-0238">DNA-binding</keyword>
<evidence type="ECO:0000256" key="2">
    <source>
        <dbReference type="ARBA" id="ARBA00023125"/>
    </source>
</evidence>
<keyword evidence="4" id="KW-0539">Nucleus</keyword>
<dbReference type="Pfam" id="PF09734">
    <property type="entry name" value="Tau95"/>
    <property type="match status" value="1"/>
</dbReference>
<dbReference type="PANTHER" id="PTHR13230:SF5">
    <property type="entry name" value="GENERAL TRANSCRIPTION FACTOR 3C POLYPEPTIDE 5"/>
    <property type="match status" value="1"/>
</dbReference>
<dbReference type="GO" id="GO:0001003">
    <property type="term" value="F:RNA polymerase III type 2 promoter sequence-specific DNA binding"/>
    <property type="evidence" value="ECO:0007669"/>
    <property type="project" value="TreeGrafter"/>
</dbReference>
<dbReference type="GO" id="GO:0005634">
    <property type="term" value="C:nucleus"/>
    <property type="evidence" value="ECO:0007669"/>
    <property type="project" value="UniProtKB-SubCell"/>
</dbReference>
<evidence type="ECO:0000256" key="5">
    <source>
        <dbReference type="SAM" id="MobiDB-lite"/>
    </source>
</evidence>
<dbReference type="Proteomes" id="UP000717696">
    <property type="component" value="Unassembled WGS sequence"/>
</dbReference>
<gene>
    <name evidence="8" type="ORF">B0J13DRAFT_253819</name>
</gene>
<organism evidence="8 9">
    <name type="scientific">Dactylonectria estremocensis</name>
    <dbReference type="NCBI Taxonomy" id="1079267"/>
    <lineage>
        <taxon>Eukaryota</taxon>
        <taxon>Fungi</taxon>
        <taxon>Dikarya</taxon>
        <taxon>Ascomycota</taxon>
        <taxon>Pezizomycotina</taxon>
        <taxon>Sordariomycetes</taxon>
        <taxon>Hypocreomycetidae</taxon>
        <taxon>Hypocreales</taxon>
        <taxon>Nectriaceae</taxon>
        <taxon>Dactylonectria</taxon>
    </lineage>
</organism>
<dbReference type="OrthoDB" id="5598268at2759"/>
<dbReference type="EMBL" id="JAGMUU010000005">
    <property type="protein sequence ID" value="KAH7151993.1"/>
    <property type="molecule type" value="Genomic_DNA"/>
</dbReference>
<dbReference type="Gene3D" id="3.30.200.160">
    <property type="entry name" value="TFIIIC, subcomplex tauA, subunit Sfc1, barrel domain"/>
    <property type="match status" value="1"/>
</dbReference>
<protein>
    <submittedName>
        <fullName evidence="8">RNA polymerase III transcription factor IIIC subunit-domain-containing protein</fullName>
    </submittedName>
</protein>
<dbReference type="PANTHER" id="PTHR13230">
    <property type="entry name" value="GENERAL TRANSCRIPTION FACTOR IIIC, POLYPEPTIDE 5"/>
    <property type="match status" value="1"/>
</dbReference>
<evidence type="ECO:0000259" key="7">
    <source>
        <dbReference type="Pfam" id="PF17682"/>
    </source>
</evidence>
<feature type="compositionally biased region" description="Basic residues" evidence="5">
    <location>
        <begin position="524"/>
        <end position="534"/>
    </location>
</feature>
<feature type="compositionally biased region" description="Acidic residues" evidence="5">
    <location>
        <begin position="567"/>
        <end position="606"/>
    </location>
</feature>
<proteinExistence type="predicted"/>
<reference evidence="8" key="1">
    <citation type="journal article" date="2021" name="Nat. Commun.">
        <title>Genetic determinants of endophytism in the Arabidopsis root mycobiome.</title>
        <authorList>
            <person name="Mesny F."/>
            <person name="Miyauchi S."/>
            <person name="Thiergart T."/>
            <person name="Pickel B."/>
            <person name="Atanasova L."/>
            <person name="Karlsson M."/>
            <person name="Huettel B."/>
            <person name="Barry K.W."/>
            <person name="Haridas S."/>
            <person name="Chen C."/>
            <person name="Bauer D."/>
            <person name="Andreopoulos W."/>
            <person name="Pangilinan J."/>
            <person name="LaButti K."/>
            <person name="Riley R."/>
            <person name="Lipzen A."/>
            <person name="Clum A."/>
            <person name="Drula E."/>
            <person name="Henrissat B."/>
            <person name="Kohler A."/>
            <person name="Grigoriev I.V."/>
            <person name="Martin F.M."/>
            <person name="Hacquard S."/>
        </authorList>
    </citation>
    <scope>NUCLEOTIDE SEQUENCE</scope>
    <source>
        <strain evidence="8">MPI-CAGE-AT-0021</strain>
    </source>
</reference>